<comment type="caution">
    <text evidence="8">The sequence shown here is derived from an EMBL/GenBank/DDBJ whole genome shotgun (WGS) entry which is preliminary data.</text>
</comment>
<name>A0A1S1LDJ3_9MYCO</name>
<reference evidence="8 9" key="1">
    <citation type="submission" date="2016-10" db="EMBL/GenBank/DDBJ databases">
        <title>Evaluation of Human, Veterinary and Environmental Mycobacterium chelonae Isolates by Core Genome Phylogenomic Analysis, Targeted Gene Comparison, and Anti-microbial Susceptibility Patterns: A Tale of Mistaken Identities.</title>
        <authorList>
            <person name="Fogelson S.B."/>
            <person name="Camus A.C."/>
            <person name="Lorenz W."/>
            <person name="Vasireddy R."/>
            <person name="Vasireddy S."/>
            <person name="Smith T."/>
            <person name="Brown-Elliott B.A."/>
            <person name="Wallace R.J.Jr."/>
            <person name="Hasan N.A."/>
            <person name="Reischl U."/>
            <person name="Sanchez S."/>
        </authorList>
    </citation>
    <scope>NUCLEOTIDE SEQUENCE [LARGE SCALE GENOMIC DNA]</scope>
    <source>
        <strain evidence="8 9">1559</strain>
    </source>
</reference>
<evidence type="ECO:0000256" key="3">
    <source>
        <dbReference type="ARBA" id="ARBA00022989"/>
    </source>
</evidence>
<evidence type="ECO:0000256" key="6">
    <source>
        <dbReference type="SAM" id="Phobius"/>
    </source>
</evidence>
<dbReference type="PANTHER" id="PTHR39535:SF2">
    <property type="entry name" value="HTTM DOMAIN-CONTAINING PROTEIN"/>
    <property type="match status" value="1"/>
</dbReference>
<feature type="domain" description="HTTM-like" evidence="7">
    <location>
        <begin position="16"/>
        <end position="287"/>
    </location>
</feature>
<dbReference type="InterPro" id="IPR052964">
    <property type="entry name" value="Sporulation_signal_mat"/>
</dbReference>
<dbReference type="OrthoDB" id="128729at2"/>
<feature type="transmembrane region" description="Helical" evidence="6">
    <location>
        <begin position="120"/>
        <end position="138"/>
    </location>
</feature>
<feature type="region of interest" description="Disordered" evidence="5">
    <location>
        <begin position="288"/>
        <end position="322"/>
    </location>
</feature>
<dbReference type="SMART" id="SM00752">
    <property type="entry name" value="HTTM"/>
    <property type="match status" value="1"/>
</dbReference>
<dbReference type="EMBL" id="MLIK01000004">
    <property type="protein sequence ID" value="OHU31071.1"/>
    <property type="molecule type" value="Genomic_DNA"/>
</dbReference>
<feature type="compositionally biased region" description="Low complexity" evidence="5">
    <location>
        <begin position="306"/>
        <end position="322"/>
    </location>
</feature>
<organism evidence="8 9">
    <name type="scientific">Mycobacteroides franklinii</name>
    <dbReference type="NCBI Taxonomy" id="948102"/>
    <lineage>
        <taxon>Bacteria</taxon>
        <taxon>Bacillati</taxon>
        <taxon>Actinomycetota</taxon>
        <taxon>Actinomycetes</taxon>
        <taxon>Mycobacteriales</taxon>
        <taxon>Mycobacteriaceae</taxon>
        <taxon>Mycobacteroides</taxon>
    </lineage>
</organism>
<evidence type="ECO:0000313" key="8">
    <source>
        <dbReference type="EMBL" id="OHU31071.1"/>
    </source>
</evidence>
<feature type="transmembrane region" description="Helical" evidence="6">
    <location>
        <begin position="158"/>
        <end position="176"/>
    </location>
</feature>
<gene>
    <name evidence="8" type="ORF">BKG76_05115</name>
</gene>
<feature type="compositionally biased region" description="Polar residues" evidence="5">
    <location>
        <begin position="288"/>
        <end position="300"/>
    </location>
</feature>
<evidence type="ECO:0000259" key="7">
    <source>
        <dbReference type="SMART" id="SM00752"/>
    </source>
</evidence>
<dbReference type="NCBIfam" id="TIGR04033">
    <property type="entry name" value="export_SdpB"/>
    <property type="match status" value="1"/>
</dbReference>
<accession>A0A1S1LDJ3</accession>
<dbReference type="InterPro" id="IPR023894">
    <property type="entry name" value="Sporulation_SdpB"/>
</dbReference>
<evidence type="ECO:0000256" key="2">
    <source>
        <dbReference type="ARBA" id="ARBA00022692"/>
    </source>
</evidence>
<evidence type="ECO:0000313" key="9">
    <source>
        <dbReference type="Proteomes" id="UP000179616"/>
    </source>
</evidence>
<dbReference type="PANTHER" id="PTHR39535">
    <property type="entry name" value="SPORULATION-DELAYING PROTEIN SDPB"/>
    <property type="match status" value="1"/>
</dbReference>
<keyword evidence="2 6" id="KW-0812">Transmembrane</keyword>
<evidence type="ECO:0000256" key="1">
    <source>
        <dbReference type="ARBA" id="ARBA00004127"/>
    </source>
</evidence>
<dbReference type="STRING" id="948102.BKG76_05115"/>
<evidence type="ECO:0000256" key="5">
    <source>
        <dbReference type="SAM" id="MobiDB-lite"/>
    </source>
</evidence>
<dbReference type="GeneID" id="57166174"/>
<comment type="subcellular location">
    <subcellularLocation>
        <location evidence="1">Endomembrane system</location>
        <topology evidence="1">Multi-pass membrane protein</topology>
    </subcellularLocation>
</comment>
<dbReference type="AlphaFoldDB" id="A0A1S1LDJ3"/>
<dbReference type="Proteomes" id="UP000179616">
    <property type="component" value="Unassembled WGS sequence"/>
</dbReference>
<protein>
    <recommendedName>
        <fullName evidence="7">HTTM-like domain-containing protein</fullName>
    </recommendedName>
</protein>
<dbReference type="InterPro" id="IPR011020">
    <property type="entry name" value="HTTM-like"/>
</dbReference>
<proteinExistence type="predicted"/>
<keyword evidence="4 6" id="KW-0472">Membrane</keyword>
<feature type="transmembrane region" description="Helical" evidence="6">
    <location>
        <begin position="250"/>
        <end position="283"/>
    </location>
</feature>
<dbReference type="RefSeq" id="WP_070936489.1">
    <property type="nucleotide sequence ID" value="NZ_MLIK01000004.1"/>
</dbReference>
<feature type="transmembrane region" description="Helical" evidence="6">
    <location>
        <begin position="221"/>
        <end position="243"/>
    </location>
</feature>
<sequence length="322" mass="35652">MTAATFHHRLLFTIARFEFRTRLFAAGHALIAIALLSELLFAPLAALFHPVGATTGPRCEAIRAISIFCISGPDNHLEFKRIVIVAILIVAAIGYRPRYCAAPYLWAVFSMADSFELPDGGDAIALISVIILFPVLLVDGRTWMWSRHRGHIRLENKALCYVAMWALRLQFAYIYLDSAIAKMGVKEWADGTAMYYIFRDKMFGAQGILQGFWLWVSQNPIGTLSITWGTILLEILIALFTLLGPLWRKLALYMTAFLHIAIFFSTGLFSFSAVMIGVALVIAGQSSSQPAHRPRSQSTWIRRESASTAPADAPPSAALSTP</sequence>
<feature type="transmembrane region" description="Helical" evidence="6">
    <location>
        <begin position="23"/>
        <end position="48"/>
    </location>
</feature>
<keyword evidence="3 6" id="KW-1133">Transmembrane helix</keyword>
<evidence type="ECO:0000256" key="4">
    <source>
        <dbReference type="ARBA" id="ARBA00023136"/>
    </source>
</evidence>
<dbReference type="GO" id="GO:0012505">
    <property type="term" value="C:endomembrane system"/>
    <property type="evidence" value="ECO:0007669"/>
    <property type="project" value="UniProtKB-SubCell"/>
</dbReference>